<feature type="region of interest" description="Disordered" evidence="1">
    <location>
        <begin position="200"/>
        <end position="239"/>
    </location>
</feature>
<feature type="compositionally biased region" description="Polar residues" evidence="1">
    <location>
        <begin position="349"/>
        <end position="361"/>
    </location>
</feature>
<dbReference type="Proteomes" id="UP000193689">
    <property type="component" value="Unassembled WGS sequence"/>
</dbReference>
<name>A0A1Y2E3U0_9PEZI</name>
<dbReference type="STRING" id="1141098.A0A1Y2E3U0"/>
<reference evidence="2 3" key="1">
    <citation type="submission" date="2016-07" db="EMBL/GenBank/DDBJ databases">
        <title>Pervasive Adenine N6-methylation of Active Genes in Fungi.</title>
        <authorList>
            <consortium name="DOE Joint Genome Institute"/>
            <person name="Mondo S.J."/>
            <person name="Dannebaum R.O."/>
            <person name="Kuo R.C."/>
            <person name="Labutti K."/>
            <person name="Haridas S."/>
            <person name="Kuo A."/>
            <person name="Salamov A."/>
            <person name="Ahrendt S.R."/>
            <person name="Lipzen A."/>
            <person name="Sullivan W."/>
            <person name="Andreopoulos W.B."/>
            <person name="Clum A."/>
            <person name="Lindquist E."/>
            <person name="Daum C."/>
            <person name="Ramamoorthy G.K."/>
            <person name="Gryganskyi A."/>
            <person name="Culley D."/>
            <person name="Magnuson J.K."/>
            <person name="James T.Y."/>
            <person name="O'Malley M.A."/>
            <person name="Stajich J.E."/>
            <person name="Spatafora J.W."/>
            <person name="Visel A."/>
            <person name="Grigoriev I.V."/>
        </authorList>
    </citation>
    <scope>NUCLEOTIDE SEQUENCE [LARGE SCALE GENOMIC DNA]</scope>
    <source>
        <strain evidence="2 3">CBS 129021</strain>
    </source>
</reference>
<evidence type="ECO:0000256" key="1">
    <source>
        <dbReference type="SAM" id="MobiDB-lite"/>
    </source>
</evidence>
<proteinExistence type="predicted"/>
<evidence type="ECO:0000313" key="2">
    <source>
        <dbReference type="EMBL" id="ORY66014.1"/>
    </source>
</evidence>
<feature type="region of interest" description="Disordered" evidence="1">
    <location>
        <begin position="39"/>
        <end position="108"/>
    </location>
</feature>
<feature type="compositionally biased region" description="Polar residues" evidence="1">
    <location>
        <begin position="320"/>
        <end position="331"/>
    </location>
</feature>
<feature type="region of interest" description="Disordered" evidence="1">
    <location>
        <begin position="132"/>
        <end position="164"/>
    </location>
</feature>
<dbReference type="GeneID" id="63770068"/>
<feature type="compositionally biased region" description="Low complexity" evidence="1">
    <location>
        <begin position="146"/>
        <end position="155"/>
    </location>
</feature>
<comment type="caution">
    <text evidence="2">The sequence shown here is derived from an EMBL/GenBank/DDBJ whole genome shotgun (WGS) entry which is preliminary data.</text>
</comment>
<dbReference type="RefSeq" id="XP_040716978.1">
    <property type="nucleotide sequence ID" value="XM_040853856.1"/>
</dbReference>
<sequence length="675" mass="74895">MHFLQDRKLAQESKPLSRHRLRVLERQNEEIEQVSSFFLPQKTDGNQQGTGIIAPRSRDNVRGRQARASEEPVSIRGQDCSLASSTGQRASNGRRTSLPSCRPTNQTMSSLPAVMANSRPVSTRESKATTYFTWSSSPPRSPIAQRRSASVSSVRPESQRSTTPDLIREALVKTGIYRGTGINPYDGSRRGFQRDSDIQNASTLRSKGAQVCSQAGGRERTMSPAANARPENQDAVTHRPDQSILDRWENILPLGWRREHAKRSLDNAEALKDQAQAQATSRCCASERSTRTASQHDTVDRNKIADEALVNIQGKKQRSPRSGENSLTLKPNPQHDGRWSKNSEAPHLQLSSPNEKASLTSRGAMPPPPIPLDRQDSSGNAPLTQLDVLERTKNQPSHDEIAEALKMITPANDEQYAEKEFYPGHNKFQSPQGIATENSNNLPSLQSVSWIDATRMPTPALTRSAATSGINSKSPLYVSQLSILPVDEASSIPDLLDDGPGGESMADFIARIESEAAASPPDVNDETNNQQIKYGSTIDERGDERVAEVSRIRTNKSSLDPNYARPELIAAEAEREVEWSHGYQMAPNLHQPAWSRQTEYNDGEIGSNPNHFEDRFHAWVHNDGIQAQLKGAHQSRNVHNDARTLNPTDDGIVENDPEEISEMSSFWRPNYFARF</sequence>
<keyword evidence="3" id="KW-1185">Reference proteome</keyword>
<feature type="compositionally biased region" description="Polar residues" evidence="1">
    <location>
        <begin position="39"/>
        <end position="50"/>
    </location>
</feature>
<organism evidence="2 3">
    <name type="scientific">Pseudomassariella vexata</name>
    <dbReference type="NCBI Taxonomy" id="1141098"/>
    <lineage>
        <taxon>Eukaryota</taxon>
        <taxon>Fungi</taxon>
        <taxon>Dikarya</taxon>
        <taxon>Ascomycota</taxon>
        <taxon>Pezizomycotina</taxon>
        <taxon>Sordariomycetes</taxon>
        <taxon>Xylariomycetidae</taxon>
        <taxon>Amphisphaeriales</taxon>
        <taxon>Pseudomassariaceae</taxon>
        <taxon>Pseudomassariella</taxon>
    </lineage>
</organism>
<accession>A0A1Y2E3U0</accession>
<evidence type="ECO:0000313" key="3">
    <source>
        <dbReference type="Proteomes" id="UP000193689"/>
    </source>
</evidence>
<feature type="compositionally biased region" description="Polar residues" evidence="1">
    <location>
        <begin position="81"/>
        <end position="108"/>
    </location>
</feature>
<gene>
    <name evidence="2" type="ORF">BCR38DRAFT_171487</name>
</gene>
<dbReference type="InParanoid" id="A0A1Y2E3U0"/>
<feature type="region of interest" description="Disordered" evidence="1">
    <location>
        <begin position="279"/>
        <end position="381"/>
    </location>
</feature>
<feature type="compositionally biased region" description="Basic and acidic residues" evidence="1">
    <location>
        <begin position="297"/>
        <end position="306"/>
    </location>
</feature>
<dbReference type="OrthoDB" id="2537141at2759"/>
<dbReference type="AlphaFoldDB" id="A0A1Y2E3U0"/>
<protein>
    <submittedName>
        <fullName evidence="2">Uncharacterized protein</fullName>
    </submittedName>
</protein>
<feature type="compositionally biased region" description="Basic and acidic residues" evidence="1">
    <location>
        <begin position="56"/>
        <end position="70"/>
    </location>
</feature>
<dbReference type="EMBL" id="MCFJ01000005">
    <property type="protein sequence ID" value="ORY66014.1"/>
    <property type="molecule type" value="Genomic_DNA"/>
</dbReference>